<reference evidence="1 2" key="1">
    <citation type="submission" date="2018-05" db="EMBL/GenBank/DDBJ databases">
        <title>Genome comparison of Eubacterium sp.</title>
        <authorList>
            <person name="Feng Y."/>
            <person name="Sanchez-Andrea I."/>
            <person name="Stams A.J.M."/>
            <person name="De Vos W.M."/>
        </authorList>
    </citation>
    <scope>NUCLEOTIDE SEQUENCE [LARGE SCALE GENOMIC DNA]</scope>
    <source>
        <strain evidence="1 2">YI</strain>
    </source>
</reference>
<name>A0A4P9C7L1_EUBML</name>
<evidence type="ECO:0000313" key="1">
    <source>
        <dbReference type="EMBL" id="QCT71364.1"/>
    </source>
</evidence>
<accession>A0A4P9C7L1</accession>
<protein>
    <submittedName>
        <fullName evidence="1">Uncharacterized protein</fullName>
    </submittedName>
</protein>
<dbReference type="KEGG" id="emt:CPZ25_008470"/>
<gene>
    <name evidence="1" type="ORF">CPZ25_008470</name>
</gene>
<dbReference type="AlphaFoldDB" id="A0A4P9C7L1"/>
<dbReference type="Proteomes" id="UP000218387">
    <property type="component" value="Chromosome"/>
</dbReference>
<evidence type="ECO:0000313" key="2">
    <source>
        <dbReference type="Proteomes" id="UP000218387"/>
    </source>
</evidence>
<proteinExistence type="predicted"/>
<dbReference type="EMBL" id="CP029487">
    <property type="protein sequence ID" value="QCT71364.1"/>
    <property type="molecule type" value="Genomic_DNA"/>
</dbReference>
<dbReference type="RefSeq" id="WP_096920353.1">
    <property type="nucleotide sequence ID" value="NZ_CP029487.1"/>
</dbReference>
<keyword evidence="2" id="KW-1185">Reference proteome</keyword>
<sequence>MNVYYDVKQVGFCFDQNRIPVTLLTDQRQFRISKVLDTRHVLLSGGRAVRYTCLIEGKVRYLYFWNGRWLLEGHERTEEQEAACEILYM</sequence>
<organism evidence="1 2">
    <name type="scientific">Eubacterium maltosivorans</name>
    <dbReference type="NCBI Taxonomy" id="2041044"/>
    <lineage>
        <taxon>Bacteria</taxon>
        <taxon>Bacillati</taxon>
        <taxon>Bacillota</taxon>
        <taxon>Clostridia</taxon>
        <taxon>Eubacteriales</taxon>
        <taxon>Eubacteriaceae</taxon>
        <taxon>Eubacterium</taxon>
    </lineage>
</organism>